<evidence type="ECO:0000259" key="1">
    <source>
        <dbReference type="Pfam" id="PF05076"/>
    </source>
</evidence>
<dbReference type="EMBL" id="MVHS01000003">
    <property type="protein sequence ID" value="ORA73578.1"/>
    <property type="molecule type" value="Genomic_DNA"/>
</dbReference>
<organism evidence="2 3">
    <name type="scientific">Mycolicibacterium insubricum</name>
    <dbReference type="NCBI Taxonomy" id="444597"/>
    <lineage>
        <taxon>Bacteria</taxon>
        <taxon>Bacillati</taxon>
        <taxon>Actinomycetota</taxon>
        <taxon>Actinomycetes</taxon>
        <taxon>Mycobacteriales</taxon>
        <taxon>Mycobacteriaceae</taxon>
        <taxon>Mycolicibacterium</taxon>
    </lineage>
</organism>
<dbReference type="InterPro" id="IPR020941">
    <property type="entry name" value="SUFU-like_domain"/>
</dbReference>
<dbReference type="OrthoDB" id="5191848at2"/>
<feature type="domain" description="Suppressor of fused-like" evidence="1">
    <location>
        <begin position="37"/>
        <end position="198"/>
    </location>
</feature>
<gene>
    <name evidence="2" type="ORF">BST26_02035</name>
</gene>
<comment type="caution">
    <text evidence="2">The sequence shown here is derived from an EMBL/GenBank/DDBJ whole genome shotgun (WGS) entry which is preliminary data.</text>
</comment>
<sequence>MVSDVLARVRAHLTDHFAAAGVTAEPTSASVTFLGLERMDVLRFGSAPGGGYDYVSLGCSRYPMADPTAVAADPLRGPRAEVLVRLRDTVATPGLARAVALLAATPAVEGVILRPDALIDLGSALWEAAPGTGVFSAFLLEPSDIDDLELDPPCDPVCFLRAVPITATEAAWVRLKGADALRAAWAADGVDVTDVTRPAGEPAR</sequence>
<reference evidence="2 3" key="1">
    <citation type="submission" date="2016-12" db="EMBL/GenBank/DDBJ databases">
        <title>The new phylogeny of genus Mycobacterium.</title>
        <authorList>
            <person name="Tortoli E."/>
            <person name="Trovato A."/>
            <person name="Cirillo D.M."/>
        </authorList>
    </citation>
    <scope>NUCLEOTIDE SEQUENCE [LARGE SCALE GENOMIC DNA]</scope>
    <source>
        <strain evidence="2 3">DSM 45130</strain>
    </source>
</reference>
<proteinExistence type="predicted"/>
<name>A0A1X0DMG4_9MYCO</name>
<accession>A0A1X0DMG4</accession>
<protein>
    <submittedName>
        <fullName evidence="2">Suppressor of fused protein (SUFU)</fullName>
    </submittedName>
</protein>
<dbReference type="STRING" id="444597.BST26_02035"/>
<evidence type="ECO:0000313" key="2">
    <source>
        <dbReference type="EMBL" id="ORA73578.1"/>
    </source>
</evidence>
<evidence type="ECO:0000313" key="3">
    <source>
        <dbReference type="Proteomes" id="UP000192801"/>
    </source>
</evidence>
<dbReference type="AlphaFoldDB" id="A0A1X0DMG4"/>
<keyword evidence="3" id="KW-1185">Reference proteome</keyword>
<dbReference type="Pfam" id="PF05076">
    <property type="entry name" value="SUFU"/>
    <property type="match status" value="1"/>
</dbReference>
<dbReference type="Proteomes" id="UP000192801">
    <property type="component" value="Unassembled WGS sequence"/>
</dbReference>